<dbReference type="PANTHER" id="PTHR23065:SF54">
    <property type="entry name" value="SUPPRESSOR OF YEAST PROFILIN DELETION"/>
    <property type="match status" value="1"/>
</dbReference>
<dbReference type="InterPro" id="IPR018808">
    <property type="entry name" value="Muniscin_C"/>
</dbReference>
<dbReference type="PANTHER" id="PTHR23065">
    <property type="entry name" value="PROLINE-SERINE-THREONINE PHOSPHATASE INTERACTING PROTEIN 1"/>
    <property type="match status" value="1"/>
</dbReference>
<sequence length="919" mass="98508">MDLSRREYPAMLVSPLHPILTSQPPCQSTDARIAGLSRARPGRGRAESALEAHQQSKCRRRRLPPGTRARPPPSLPADTHGSLQERRRLEDAYAQGLRKLAARQPLDSGADLGVFSMPWTKIVSATEALAESHHSFAAKLEHDVERTLRDFAQANREMQTMSTISGNMASMAKEIEASQKRADKLKGKGEKAPAGKVANATSDVENALQQWQSQAPYVYEQLQAVDESRINHLRDALTQFQTLELDQIDRTRAPTEQCLSLILDVQTADEVKMFALKTTDGKAKIERTTSRTPGQPSAVQTPSMQPPPTPDDGSSQRSGSVHEQKLGGLSGLKRLGTVLGRRKSAVPYARATSPDRRSTANFGSAFSSFGSRVSKSRDADHRPSSPSRLAESQIPSSPSASESMVSPGRTVPDRTNGIPPVPEHQPIAESEVVNGGLNVGIPQLQEPLQPTSSTLTPPEPQKDAEGYSMPGVSTTSDLFSQAEAEAAGENVPPQFKVDIRNAPIQEEDSGDAQAAMASVANTLRMQTAPAKRSGTTRGRRDVRNTIFVPSPQATEVPPFPDPVSMPPVPPVPTASSSGSPVTAPTSPPSGRPQSPLRPNSHRLNLGDEPPASDTQSIRSGRSLSSAHSHTVKHPDLHEPGLNSSIVETVSAWFVQGNVTKAVVIGELALAYNPIDLSVPFGNETIRLENFPVLEKVAPNPTFIDSVQERAGDYTVSLSSITRTQVGFKYQVHLDDSNVASFAPISLSTAWKVEPTQTSVILSYSLNPAFKLAHGRTSITLNNVVLVIHLDPTGAKSPHCQSKPVGTFSKDRNLIYWRLGAVTLSSDQPAQQLRARFFTEGEARPGNAEARWEISGEQAAGQGSGLEVTQMVPPSGESADAEADPFADDSGPSSSAAAAAPTWKPVATVKKITSGTYTAV</sequence>
<dbReference type="CDD" id="cd07650">
    <property type="entry name" value="F-BAR_Syp1p_like"/>
    <property type="match status" value="1"/>
</dbReference>
<feature type="coiled-coil region" evidence="2">
    <location>
        <begin position="137"/>
        <end position="188"/>
    </location>
</feature>
<feature type="compositionally biased region" description="Pro residues" evidence="3">
    <location>
        <begin position="557"/>
        <end position="572"/>
    </location>
</feature>
<evidence type="ECO:0000256" key="3">
    <source>
        <dbReference type="SAM" id="MobiDB-lite"/>
    </source>
</evidence>
<accession>A0ABR1LCR4</accession>
<dbReference type="CDD" id="cd09264">
    <property type="entry name" value="AP_Syp1_MHD"/>
    <property type="match status" value="1"/>
</dbReference>
<feature type="compositionally biased region" description="Low complexity" evidence="3">
    <location>
        <begin position="392"/>
        <end position="407"/>
    </location>
</feature>
<dbReference type="PROSITE" id="PS51072">
    <property type="entry name" value="MHD"/>
    <property type="match status" value="1"/>
</dbReference>
<dbReference type="InterPro" id="IPR049609">
    <property type="entry name" value="Syp1-like_MHD"/>
</dbReference>
<feature type="compositionally biased region" description="Polar residues" evidence="3">
    <location>
        <begin position="612"/>
        <end position="628"/>
    </location>
</feature>
<protein>
    <submittedName>
        <fullName evidence="5">Muniscin C-terminal mu homology domain-containing protein</fullName>
    </submittedName>
</protein>
<reference evidence="5 6" key="1">
    <citation type="submission" date="2024-04" db="EMBL/GenBank/DDBJ databases">
        <title>Phyllosticta paracitricarpa is synonymous to the EU quarantine fungus P. citricarpa based on phylogenomic analyses.</title>
        <authorList>
            <consortium name="Lawrence Berkeley National Laboratory"/>
            <person name="Van ingen-buijs V.A."/>
            <person name="Van westerhoven A.C."/>
            <person name="Haridas S."/>
            <person name="Skiadas P."/>
            <person name="Martin F."/>
            <person name="Groenewald J.Z."/>
            <person name="Crous P.W."/>
            <person name="Seidl M.F."/>
        </authorList>
    </citation>
    <scope>NUCLEOTIDE SEQUENCE [LARGE SCALE GENOMIC DNA]</scope>
    <source>
        <strain evidence="5 6">CPC 17464</strain>
    </source>
</reference>
<feature type="compositionally biased region" description="Low complexity" evidence="3">
    <location>
        <begin position="359"/>
        <end position="373"/>
    </location>
</feature>
<keyword evidence="2" id="KW-0175">Coiled coil</keyword>
<feature type="region of interest" description="Disordered" evidence="3">
    <location>
        <begin position="35"/>
        <end position="85"/>
    </location>
</feature>
<dbReference type="EMBL" id="JBBPEH010000010">
    <property type="protein sequence ID" value="KAK7533033.1"/>
    <property type="molecule type" value="Genomic_DNA"/>
</dbReference>
<dbReference type="GeneID" id="92036692"/>
<feature type="compositionally biased region" description="Low complexity" evidence="3">
    <location>
        <begin position="887"/>
        <end position="900"/>
    </location>
</feature>
<feature type="region of interest" description="Disordered" evidence="3">
    <location>
        <begin position="441"/>
        <end position="474"/>
    </location>
</feature>
<keyword evidence="6" id="KW-1185">Reference proteome</keyword>
<evidence type="ECO:0000256" key="1">
    <source>
        <dbReference type="ARBA" id="ARBA00022583"/>
    </source>
</evidence>
<feature type="compositionally biased region" description="Low complexity" evidence="3">
    <location>
        <begin position="446"/>
        <end position="456"/>
    </location>
</feature>
<feature type="compositionally biased region" description="Low complexity" evidence="3">
    <location>
        <begin position="573"/>
        <end position="584"/>
    </location>
</feature>
<feature type="region of interest" description="Disordered" evidence="3">
    <location>
        <begin position="522"/>
        <end position="637"/>
    </location>
</feature>
<dbReference type="Gene3D" id="1.20.1270.60">
    <property type="entry name" value="Arfaptin homology (AH) domain/BAR domain"/>
    <property type="match status" value="1"/>
</dbReference>
<dbReference type="SUPFAM" id="SSF103657">
    <property type="entry name" value="BAR/IMD domain-like"/>
    <property type="match status" value="1"/>
</dbReference>
<evidence type="ECO:0000256" key="2">
    <source>
        <dbReference type="SAM" id="Coils"/>
    </source>
</evidence>
<organism evidence="5 6">
    <name type="scientific">Phyllosticta citribraziliensis</name>
    <dbReference type="NCBI Taxonomy" id="989973"/>
    <lineage>
        <taxon>Eukaryota</taxon>
        <taxon>Fungi</taxon>
        <taxon>Dikarya</taxon>
        <taxon>Ascomycota</taxon>
        <taxon>Pezizomycotina</taxon>
        <taxon>Dothideomycetes</taxon>
        <taxon>Dothideomycetes incertae sedis</taxon>
        <taxon>Botryosphaeriales</taxon>
        <taxon>Phyllostictaceae</taxon>
        <taxon>Phyllosticta</taxon>
    </lineage>
</organism>
<dbReference type="RefSeq" id="XP_066652426.1">
    <property type="nucleotide sequence ID" value="XM_066803786.1"/>
</dbReference>
<dbReference type="InterPro" id="IPR027267">
    <property type="entry name" value="AH/BAR_dom_sf"/>
</dbReference>
<feature type="region of interest" description="Disordered" evidence="3">
    <location>
        <begin position="856"/>
        <end position="904"/>
    </location>
</feature>
<dbReference type="InterPro" id="IPR028565">
    <property type="entry name" value="MHD"/>
</dbReference>
<comment type="caution">
    <text evidence="5">The sequence shown here is derived from an EMBL/GenBank/DDBJ whole genome shotgun (WGS) entry which is preliminary data.</text>
</comment>
<name>A0ABR1LCR4_9PEZI</name>
<evidence type="ECO:0000259" key="4">
    <source>
        <dbReference type="PROSITE" id="PS51072"/>
    </source>
</evidence>
<dbReference type="Pfam" id="PF10291">
    <property type="entry name" value="muHD"/>
    <property type="match status" value="1"/>
</dbReference>
<keyword evidence="1" id="KW-0254">Endocytosis</keyword>
<proteinExistence type="predicted"/>
<gene>
    <name evidence="5" type="ORF">J3D65DRAFT_684491</name>
</gene>
<evidence type="ECO:0000313" key="5">
    <source>
        <dbReference type="EMBL" id="KAK7533033.1"/>
    </source>
</evidence>
<dbReference type="Proteomes" id="UP001360953">
    <property type="component" value="Unassembled WGS sequence"/>
</dbReference>
<feature type="domain" description="MHD" evidence="4">
    <location>
        <begin position="638"/>
        <end position="898"/>
    </location>
</feature>
<evidence type="ECO:0000313" key="6">
    <source>
        <dbReference type="Proteomes" id="UP001360953"/>
    </source>
</evidence>
<feature type="region of interest" description="Disordered" evidence="3">
    <location>
        <begin position="282"/>
        <end position="424"/>
    </location>
</feature>
<feature type="compositionally biased region" description="Polar residues" evidence="3">
    <location>
        <begin position="290"/>
        <end position="303"/>
    </location>
</feature>